<keyword evidence="5 7" id="KW-0479">Metal-binding</keyword>
<evidence type="ECO:0000313" key="8">
    <source>
        <dbReference type="EMBL" id="SFM42656.1"/>
    </source>
</evidence>
<evidence type="ECO:0000256" key="5">
    <source>
        <dbReference type="PIRNR" id="PIRNR006113"/>
    </source>
</evidence>
<dbReference type="STRING" id="39841.SAMN05660836_00186"/>
<evidence type="ECO:0000256" key="6">
    <source>
        <dbReference type="PIRSR" id="PIRSR006113-1"/>
    </source>
</evidence>
<feature type="active site" description="Charge relay system" evidence="6">
    <location>
        <position position="115"/>
    </location>
</feature>
<evidence type="ECO:0000256" key="2">
    <source>
        <dbReference type="ARBA" id="ARBA00008900"/>
    </source>
</evidence>
<feature type="binding site" evidence="7">
    <location>
        <position position="32"/>
    </location>
    <ligand>
        <name>Zn(2+)</name>
        <dbReference type="ChEBI" id="CHEBI:29105"/>
    </ligand>
</feature>
<dbReference type="UniPathway" id="UPA00391"/>
<organism evidence="8 9">
    <name type="scientific">Thermodesulforhabdus norvegica</name>
    <dbReference type="NCBI Taxonomy" id="39841"/>
    <lineage>
        <taxon>Bacteria</taxon>
        <taxon>Pseudomonadati</taxon>
        <taxon>Thermodesulfobacteriota</taxon>
        <taxon>Syntrophobacteria</taxon>
        <taxon>Syntrophobacterales</taxon>
        <taxon>Thermodesulforhabdaceae</taxon>
        <taxon>Thermodesulforhabdus</taxon>
    </lineage>
</organism>
<proteinExistence type="inferred from homology"/>
<feature type="binding site" evidence="7">
    <location>
        <position position="17"/>
    </location>
    <ligand>
        <name>Zn(2+)</name>
        <dbReference type="ChEBI" id="CHEBI:29105"/>
    </ligand>
</feature>
<dbReference type="Pfam" id="PF01242">
    <property type="entry name" value="PTPS"/>
    <property type="match status" value="1"/>
</dbReference>
<evidence type="ECO:0000256" key="1">
    <source>
        <dbReference type="ARBA" id="ARBA00005061"/>
    </source>
</evidence>
<keyword evidence="5" id="KW-0456">Lyase</keyword>
<dbReference type="PANTHER" id="PTHR12589:SF8">
    <property type="entry name" value="6-CARBOXY-5,6,7,8-TETRAHYDROPTERIN SYNTHASE"/>
    <property type="match status" value="1"/>
</dbReference>
<accession>A0A1I4QSH7</accession>
<keyword evidence="9" id="KW-1185">Reference proteome</keyword>
<dbReference type="PANTHER" id="PTHR12589">
    <property type="entry name" value="PYRUVOYL TETRAHYDROBIOPTERIN SYNTHASE"/>
    <property type="match status" value="1"/>
</dbReference>
<reference evidence="8 9" key="1">
    <citation type="submission" date="2016-10" db="EMBL/GenBank/DDBJ databases">
        <authorList>
            <person name="de Groot N.N."/>
        </authorList>
    </citation>
    <scope>NUCLEOTIDE SEQUENCE [LARGE SCALE GENOMIC DNA]</scope>
    <source>
        <strain evidence="8 9">DSM 9990</strain>
    </source>
</reference>
<dbReference type="GO" id="GO:0008616">
    <property type="term" value="P:tRNA queuosine(34) biosynthetic process"/>
    <property type="evidence" value="ECO:0007669"/>
    <property type="project" value="UniProtKB-KW"/>
</dbReference>
<gene>
    <name evidence="8" type="ORF">SAMN05660836_00186</name>
</gene>
<sequence length="132" mass="15225">MEGLYEVKIQAGFAAAHQLRNFRGKCENLHGHNWKVEVVVRGTRLDECGILVDFGELKKATNELLEELDHKLLNDHPCFRDVNPSSEHIARFIFQRLSQKFNGKYRWVHCVSTWESDNACATYYGIRSAGDE</sequence>
<keyword evidence="5" id="KW-0671">Queuosine biosynthesis</keyword>
<dbReference type="Gene3D" id="3.30.479.10">
    <property type="entry name" value="6-pyruvoyl tetrahydropterin synthase/QueD"/>
    <property type="match status" value="1"/>
</dbReference>
<dbReference type="GO" id="GO:0046872">
    <property type="term" value="F:metal ion binding"/>
    <property type="evidence" value="ECO:0007669"/>
    <property type="project" value="UniProtKB-KW"/>
</dbReference>
<dbReference type="EC" id="4.-.-.-" evidence="5"/>
<dbReference type="PIRSF" id="PIRSF006113">
    <property type="entry name" value="PTP_synth"/>
    <property type="match status" value="1"/>
</dbReference>
<evidence type="ECO:0000313" key="9">
    <source>
        <dbReference type="Proteomes" id="UP000199611"/>
    </source>
</evidence>
<evidence type="ECO:0000256" key="7">
    <source>
        <dbReference type="PIRSR" id="PIRSR006113-2"/>
    </source>
</evidence>
<dbReference type="GO" id="GO:0070497">
    <property type="term" value="F:6-carboxytetrahydropterin synthase activity"/>
    <property type="evidence" value="ECO:0007669"/>
    <property type="project" value="UniProtKB-EC"/>
</dbReference>
<comment type="pathway">
    <text evidence="1 5">Purine metabolism; 7-cyano-7-deazaguanine biosynthesis.</text>
</comment>
<feature type="active site" description="Proton acceptor" evidence="6">
    <location>
        <position position="26"/>
    </location>
</feature>
<comment type="cofactor">
    <cofactor evidence="5 7">
        <name>Zn(2+)</name>
        <dbReference type="ChEBI" id="CHEBI:29105"/>
    </cofactor>
    <text evidence="5 7">Binds 1 zinc ion per subunit.</text>
</comment>
<evidence type="ECO:0000256" key="4">
    <source>
        <dbReference type="ARBA" id="ARBA00048807"/>
    </source>
</evidence>
<comment type="similarity">
    <text evidence="2 5">Belongs to the PTPS family. QueD subfamily.</text>
</comment>
<dbReference type="NCBIfam" id="TIGR03367">
    <property type="entry name" value="queuosine_QueD"/>
    <property type="match status" value="1"/>
</dbReference>
<dbReference type="InterPro" id="IPR007115">
    <property type="entry name" value="6-PTP_synth/QueD"/>
</dbReference>
<comment type="catalytic activity">
    <reaction evidence="4 5">
        <text>7,8-dihydroneopterin 3'-triphosphate + H2O = 6-carboxy-5,6,7,8-tetrahydropterin + triphosphate + acetaldehyde + 2 H(+)</text>
        <dbReference type="Rhea" id="RHEA:27966"/>
        <dbReference type="ChEBI" id="CHEBI:15343"/>
        <dbReference type="ChEBI" id="CHEBI:15377"/>
        <dbReference type="ChEBI" id="CHEBI:15378"/>
        <dbReference type="ChEBI" id="CHEBI:18036"/>
        <dbReference type="ChEBI" id="CHEBI:58462"/>
        <dbReference type="ChEBI" id="CHEBI:61032"/>
        <dbReference type="EC" id="4.1.2.50"/>
    </reaction>
</comment>
<dbReference type="AlphaFoldDB" id="A0A1I4QSH7"/>
<dbReference type="SUPFAM" id="SSF55620">
    <property type="entry name" value="Tetrahydrobiopterin biosynthesis enzymes-like"/>
    <property type="match status" value="1"/>
</dbReference>
<name>A0A1I4QSH7_9BACT</name>
<dbReference type="InterPro" id="IPR038418">
    <property type="entry name" value="6-PTP_synth/QueD_sf"/>
</dbReference>
<dbReference type="EMBL" id="FOUU01000001">
    <property type="protein sequence ID" value="SFM42656.1"/>
    <property type="molecule type" value="Genomic_DNA"/>
</dbReference>
<dbReference type="Proteomes" id="UP000199611">
    <property type="component" value="Unassembled WGS sequence"/>
</dbReference>
<dbReference type="RefSeq" id="WP_218148765.1">
    <property type="nucleotide sequence ID" value="NZ_FOUU01000001.1"/>
</dbReference>
<feature type="active site" description="Charge relay system" evidence="6">
    <location>
        <position position="70"/>
    </location>
</feature>
<feature type="binding site" evidence="7">
    <location>
        <position position="30"/>
    </location>
    <ligand>
        <name>Zn(2+)</name>
        <dbReference type="ChEBI" id="CHEBI:29105"/>
    </ligand>
</feature>
<protein>
    <recommendedName>
        <fullName evidence="3 5">6-carboxy-5,6,7,8-tetrahydropterin synthase</fullName>
        <ecNumber evidence="5">4.-.-.-</ecNumber>
    </recommendedName>
</protein>
<keyword evidence="5 7" id="KW-0862">Zinc</keyword>
<evidence type="ECO:0000256" key="3">
    <source>
        <dbReference type="ARBA" id="ARBA00018141"/>
    </source>
</evidence>